<keyword evidence="2" id="KW-1185">Reference proteome</keyword>
<name>A0AAD5WIK0_PARTN</name>
<dbReference type="Proteomes" id="UP001196413">
    <property type="component" value="Unassembled WGS sequence"/>
</dbReference>
<proteinExistence type="predicted"/>
<sequence length="51" mass="5950">MPDKAEKEKPWPIQPKNLKVFKQFYTDIINESDDHQSSHISASSVRICQFS</sequence>
<accession>A0AAD5WIK0</accession>
<evidence type="ECO:0000313" key="1">
    <source>
        <dbReference type="EMBL" id="KAJ1371241.1"/>
    </source>
</evidence>
<organism evidence="1 2">
    <name type="scientific">Parelaphostrongylus tenuis</name>
    <name type="common">Meningeal worm</name>
    <dbReference type="NCBI Taxonomy" id="148309"/>
    <lineage>
        <taxon>Eukaryota</taxon>
        <taxon>Metazoa</taxon>
        <taxon>Ecdysozoa</taxon>
        <taxon>Nematoda</taxon>
        <taxon>Chromadorea</taxon>
        <taxon>Rhabditida</taxon>
        <taxon>Rhabditina</taxon>
        <taxon>Rhabditomorpha</taxon>
        <taxon>Strongyloidea</taxon>
        <taxon>Metastrongylidae</taxon>
        <taxon>Parelaphostrongylus</taxon>
    </lineage>
</organism>
<dbReference type="EMBL" id="JAHQIW010006940">
    <property type="protein sequence ID" value="KAJ1371241.1"/>
    <property type="molecule type" value="Genomic_DNA"/>
</dbReference>
<dbReference type="AlphaFoldDB" id="A0AAD5WIK0"/>
<reference evidence="1" key="1">
    <citation type="submission" date="2021-06" db="EMBL/GenBank/DDBJ databases">
        <title>Parelaphostrongylus tenuis whole genome reference sequence.</title>
        <authorList>
            <person name="Garwood T.J."/>
            <person name="Larsen P.A."/>
            <person name="Fountain-Jones N.M."/>
            <person name="Garbe J.R."/>
            <person name="Macchietto M.G."/>
            <person name="Kania S.A."/>
            <person name="Gerhold R.W."/>
            <person name="Richards J.E."/>
            <person name="Wolf T.M."/>
        </authorList>
    </citation>
    <scope>NUCLEOTIDE SEQUENCE</scope>
    <source>
        <strain evidence="1">MNPRO001-30</strain>
        <tissue evidence="1">Meninges</tissue>
    </source>
</reference>
<comment type="caution">
    <text evidence="1">The sequence shown here is derived from an EMBL/GenBank/DDBJ whole genome shotgun (WGS) entry which is preliminary data.</text>
</comment>
<gene>
    <name evidence="1" type="ORF">KIN20_033153</name>
</gene>
<evidence type="ECO:0000313" key="2">
    <source>
        <dbReference type="Proteomes" id="UP001196413"/>
    </source>
</evidence>
<protein>
    <submittedName>
        <fullName evidence="1">Uncharacterized protein</fullName>
    </submittedName>
</protein>